<organism evidence="8 9">
    <name type="scientific">Paramixta manurensis</name>
    <dbReference type="NCBI Taxonomy" id="2740817"/>
    <lineage>
        <taxon>Bacteria</taxon>
        <taxon>Pseudomonadati</taxon>
        <taxon>Pseudomonadota</taxon>
        <taxon>Gammaproteobacteria</taxon>
        <taxon>Enterobacterales</taxon>
        <taxon>Erwiniaceae</taxon>
        <taxon>Paramixta</taxon>
    </lineage>
</organism>
<feature type="binding site" evidence="6">
    <location>
        <position position="224"/>
    </location>
    <ligand>
        <name>FMN</name>
        <dbReference type="ChEBI" id="CHEBI:58210"/>
    </ligand>
</feature>
<gene>
    <name evidence="8" type="ORF">PMPD1_0257</name>
</gene>
<name>A0A6M8UC62_9GAMM</name>
<dbReference type="EMBL" id="CP054212">
    <property type="protein sequence ID" value="QKJ85240.1"/>
    <property type="molecule type" value="Genomic_DNA"/>
</dbReference>
<dbReference type="InterPro" id="IPR036661">
    <property type="entry name" value="Luciferase-like_sf"/>
</dbReference>
<dbReference type="RefSeq" id="WP_173632355.1">
    <property type="nucleotide sequence ID" value="NZ_CP054212.1"/>
</dbReference>
<keyword evidence="9" id="KW-1185">Reference proteome</keyword>
<feature type="domain" description="Luciferase-like" evidence="7">
    <location>
        <begin position="23"/>
        <end position="386"/>
    </location>
</feature>
<dbReference type="PANTHER" id="PTHR30011">
    <property type="entry name" value="ALKANESULFONATE MONOOXYGENASE-RELATED"/>
    <property type="match status" value="1"/>
</dbReference>
<evidence type="ECO:0000313" key="9">
    <source>
        <dbReference type="Proteomes" id="UP000505325"/>
    </source>
</evidence>
<dbReference type="PIRSF" id="PIRSF000337">
    <property type="entry name" value="NTA_MOA"/>
    <property type="match status" value="1"/>
</dbReference>
<evidence type="ECO:0000256" key="4">
    <source>
        <dbReference type="ARBA" id="ARBA00023033"/>
    </source>
</evidence>
<dbReference type="Gene3D" id="3.20.20.30">
    <property type="entry name" value="Luciferase-like domain"/>
    <property type="match status" value="1"/>
</dbReference>
<feature type="binding site" evidence="6">
    <location>
        <position position="58"/>
    </location>
    <ligand>
        <name>FMN</name>
        <dbReference type="ChEBI" id="CHEBI:58210"/>
    </ligand>
</feature>
<dbReference type="NCBIfam" id="TIGR03860">
    <property type="entry name" value="FMN_nitrolo"/>
    <property type="match status" value="1"/>
</dbReference>
<dbReference type="CDD" id="cd01095">
    <property type="entry name" value="Nitrilotriacetate_monoxgenase"/>
    <property type="match status" value="1"/>
</dbReference>
<dbReference type="InterPro" id="IPR051260">
    <property type="entry name" value="Diverse_substr_monoxygenases"/>
</dbReference>
<feature type="binding site" evidence="6">
    <location>
        <position position="223"/>
    </location>
    <ligand>
        <name>FMN</name>
        <dbReference type="ChEBI" id="CHEBI:58210"/>
    </ligand>
</feature>
<feature type="binding site" evidence="6">
    <location>
        <position position="153"/>
    </location>
    <ligand>
        <name>FMN</name>
        <dbReference type="ChEBI" id="CHEBI:58210"/>
    </ligand>
</feature>
<keyword evidence="1 6" id="KW-0285">Flavoprotein</keyword>
<comment type="similarity">
    <text evidence="5">Belongs to the NtaA/SnaA/DszA monooxygenase family.</text>
</comment>
<dbReference type="InterPro" id="IPR016215">
    <property type="entry name" value="NTA_MOA"/>
</dbReference>
<feature type="binding site" evidence="6">
    <location>
        <position position="99"/>
    </location>
    <ligand>
        <name>FMN</name>
        <dbReference type="ChEBI" id="CHEBI:58210"/>
    </ligand>
</feature>
<dbReference type="SUPFAM" id="SSF51679">
    <property type="entry name" value="Bacterial luciferase-like"/>
    <property type="match status" value="1"/>
</dbReference>
<dbReference type="InterPro" id="IPR011251">
    <property type="entry name" value="Luciferase-like_dom"/>
</dbReference>
<evidence type="ECO:0000256" key="5">
    <source>
        <dbReference type="ARBA" id="ARBA00033748"/>
    </source>
</evidence>
<sequence>MSARSMILNLFFYNPQGDYRFSWRHPDAPEKEIFTLDFYADLARQAEAAKLDAIFVADHVAIWDSIPSGVTHYANARLEPLTLLSALAAVTKHIGLMGTASSSYNEPYNIARYFASLDFLSNGRASWNVVTSWQAEEAANFGLTTVPKHDERYQRADEFIRVVTALWQSWQEDAILYHKQSGHFAAADKVNPIHHQGDFFNVRGPLTVPRPPQGQPLIVQAGSSEAGKTLATRYADLHFTFVRTIEEGLAYRADINHRLAQVGRTPESFKIIAGVLPIVVESDEELRQREALIDGLVPDEMAIDLVSSYTGLDLRQFDPDQPLPPLPESDNFDGIRTHLEQVRQYDPTLSIRELGRRLLKSDSAWTVAGNAEFVADRLTEMFQSGAADGFNLMFPLLPGDFTRFTEQVVPLLQQRGVFHQAYPPGTLRDRLGLSLPQPTLKA</sequence>
<evidence type="ECO:0000256" key="1">
    <source>
        <dbReference type="ARBA" id="ARBA00022630"/>
    </source>
</evidence>
<evidence type="ECO:0000256" key="6">
    <source>
        <dbReference type="PIRSR" id="PIRSR000337-1"/>
    </source>
</evidence>
<dbReference type="Pfam" id="PF00296">
    <property type="entry name" value="Bac_luciferase"/>
    <property type="match status" value="1"/>
</dbReference>
<proteinExistence type="inferred from homology"/>
<evidence type="ECO:0000313" key="8">
    <source>
        <dbReference type="EMBL" id="QKJ85240.1"/>
    </source>
</evidence>
<dbReference type="GO" id="GO:0016705">
    <property type="term" value="F:oxidoreductase activity, acting on paired donors, with incorporation or reduction of molecular oxygen"/>
    <property type="evidence" value="ECO:0007669"/>
    <property type="project" value="InterPro"/>
</dbReference>
<evidence type="ECO:0000259" key="7">
    <source>
        <dbReference type="Pfam" id="PF00296"/>
    </source>
</evidence>
<protein>
    <submittedName>
        <fullName evidence="8">NtaA/DmoA family FMN-dependent monooxygenase</fullName>
    </submittedName>
</protein>
<dbReference type="Proteomes" id="UP000505325">
    <property type="component" value="Chromosome"/>
</dbReference>
<keyword evidence="4 8" id="KW-0503">Monooxygenase</keyword>
<keyword evidence="2 6" id="KW-0288">FMN</keyword>
<evidence type="ECO:0000256" key="2">
    <source>
        <dbReference type="ARBA" id="ARBA00022643"/>
    </source>
</evidence>
<dbReference type="PANTHER" id="PTHR30011:SF16">
    <property type="entry name" value="C2H2 FINGER DOMAIN TRANSCRIPTION FACTOR (EUROFUNG)-RELATED"/>
    <property type="match status" value="1"/>
</dbReference>
<dbReference type="AlphaFoldDB" id="A0A6M8UC62"/>
<reference evidence="8 9" key="1">
    <citation type="submission" date="2020-06" db="EMBL/GenBank/DDBJ databases">
        <title>Genome sequence of Paramixta manurensis strain PD-1.</title>
        <authorList>
            <person name="Lee C.W."/>
            <person name="Kim J."/>
        </authorList>
    </citation>
    <scope>NUCLEOTIDE SEQUENCE [LARGE SCALE GENOMIC DNA]</scope>
    <source>
        <strain evidence="8 9">PD-1</strain>
    </source>
</reference>
<accession>A0A6M8UC62</accession>
<dbReference type="KEGG" id="pmak:PMPD1_0257"/>
<dbReference type="GO" id="GO:0004497">
    <property type="term" value="F:monooxygenase activity"/>
    <property type="evidence" value="ECO:0007669"/>
    <property type="project" value="UniProtKB-KW"/>
</dbReference>
<keyword evidence="3" id="KW-0560">Oxidoreductase</keyword>
<evidence type="ECO:0000256" key="3">
    <source>
        <dbReference type="ARBA" id="ARBA00023002"/>
    </source>
</evidence>
<feature type="binding site" evidence="6">
    <location>
        <position position="149"/>
    </location>
    <ligand>
        <name>FMN</name>
        <dbReference type="ChEBI" id="CHEBI:58210"/>
    </ligand>
</feature>